<sequence>MTIVRLFAAAQDAVGHDSLPTDARTLGELKERLVADHPALRDLLPRCAVLVDGARVGEAHRLDRARMVDVLPPFAGG</sequence>
<dbReference type="InterPro" id="IPR012675">
    <property type="entry name" value="Beta-grasp_dom_sf"/>
</dbReference>
<dbReference type="RefSeq" id="WP_206821788.1">
    <property type="nucleotide sequence ID" value="NZ_JAEKJQ010000002.1"/>
</dbReference>
<proteinExistence type="predicted"/>
<gene>
    <name evidence="1" type="ORF">JF543_14055</name>
</gene>
<dbReference type="SUPFAM" id="SSF54285">
    <property type="entry name" value="MoaD/ThiS"/>
    <property type="match status" value="1"/>
</dbReference>
<protein>
    <submittedName>
        <fullName evidence="1">MoaD/ThiS family protein</fullName>
    </submittedName>
</protein>
<organism evidence="1 2">
    <name type="scientific">Microbacterium esteraromaticum</name>
    <dbReference type="NCBI Taxonomy" id="57043"/>
    <lineage>
        <taxon>Bacteria</taxon>
        <taxon>Bacillati</taxon>
        <taxon>Actinomycetota</taxon>
        <taxon>Actinomycetes</taxon>
        <taxon>Micrococcales</taxon>
        <taxon>Microbacteriaceae</taxon>
        <taxon>Microbacterium</taxon>
    </lineage>
</organism>
<accession>A0A939DXV8</accession>
<comment type="caution">
    <text evidence="1">The sequence shown here is derived from an EMBL/GenBank/DDBJ whole genome shotgun (WGS) entry which is preliminary data.</text>
</comment>
<dbReference type="InterPro" id="IPR016155">
    <property type="entry name" value="Mopterin_synth/thiamin_S_b"/>
</dbReference>
<dbReference type="AlphaFoldDB" id="A0A939DXV8"/>
<dbReference type="Gene3D" id="3.10.20.30">
    <property type="match status" value="1"/>
</dbReference>
<evidence type="ECO:0000313" key="1">
    <source>
        <dbReference type="EMBL" id="MBN8207074.1"/>
    </source>
</evidence>
<dbReference type="EMBL" id="JAEMWU010000004">
    <property type="protein sequence ID" value="MBN8207074.1"/>
    <property type="molecule type" value="Genomic_DNA"/>
</dbReference>
<dbReference type="InterPro" id="IPR003749">
    <property type="entry name" value="ThiS/MoaD-like"/>
</dbReference>
<reference evidence="1" key="1">
    <citation type="submission" date="2020-12" db="EMBL/GenBank/DDBJ databases">
        <title>PHA producing bacteria isolated from mangrove.</title>
        <authorList>
            <person name="Zheng W."/>
            <person name="Yu S."/>
            <person name="Huang Y."/>
        </authorList>
    </citation>
    <scope>NUCLEOTIDE SEQUENCE</scope>
    <source>
        <strain evidence="1">GN8-5</strain>
    </source>
</reference>
<evidence type="ECO:0000313" key="2">
    <source>
        <dbReference type="Proteomes" id="UP000664385"/>
    </source>
</evidence>
<dbReference type="Pfam" id="PF02597">
    <property type="entry name" value="ThiS"/>
    <property type="match status" value="1"/>
</dbReference>
<dbReference type="Proteomes" id="UP000664385">
    <property type="component" value="Unassembled WGS sequence"/>
</dbReference>
<name>A0A939DXV8_9MICO</name>